<accession>A0A6M5YDC8</accession>
<organism evidence="2 3">
    <name type="scientific">Spirosoma taeanense</name>
    <dbReference type="NCBI Taxonomy" id="2735870"/>
    <lineage>
        <taxon>Bacteria</taxon>
        <taxon>Pseudomonadati</taxon>
        <taxon>Bacteroidota</taxon>
        <taxon>Cytophagia</taxon>
        <taxon>Cytophagales</taxon>
        <taxon>Cytophagaceae</taxon>
        <taxon>Spirosoma</taxon>
    </lineage>
</organism>
<name>A0A6M5YDC8_9BACT</name>
<dbReference type="InterPro" id="IPR051045">
    <property type="entry name" value="TonB-dependent_transducer"/>
</dbReference>
<evidence type="ECO:0000256" key="1">
    <source>
        <dbReference type="SAM" id="SignalP"/>
    </source>
</evidence>
<dbReference type="GO" id="GO:0098797">
    <property type="term" value="C:plasma membrane protein complex"/>
    <property type="evidence" value="ECO:0007669"/>
    <property type="project" value="TreeGrafter"/>
</dbReference>
<dbReference type="Gene3D" id="3.30.1150.10">
    <property type="match status" value="1"/>
</dbReference>
<evidence type="ECO:0008006" key="4">
    <source>
        <dbReference type="Google" id="ProtNLM"/>
    </source>
</evidence>
<evidence type="ECO:0000313" key="2">
    <source>
        <dbReference type="EMBL" id="QJW91989.1"/>
    </source>
</evidence>
<dbReference type="Proteomes" id="UP000502756">
    <property type="component" value="Chromosome"/>
</dbReference>
<dbReference type="KEGG" id="stae:HNV11_22700"/>
<protein>
    <recommendedName>
        <fullName evidence="4">TonB C-terminal domain-containing protein</fullName>
    </recommendedName>
</protein>
<keyword evidence="3" id="KW-1185">Reference proteome</keyword>
<keyword evidence="1" id="KW-0732">Signal</keyword>
<dbReference type="GO" id="GO:0031992">
    <property type="term" value="F:energy transducer activity"/>
    <property type="evidence" value="ECO:0007669"/>
    <property type="project" value="TreeGrafter"/>
</dbReference>
<evidence type="ECO:0000313" key="3">
    <source>
        <dbReference type="Proteomes" id="UP000502756"/>
    </source>
</evidence>
<proteinExistence type="predicted"/>
<gene>
    <name evidence="2" type="ORF">HNV11_22700</name>
</gene>
<feature type="chain" id="PRO_5026842030" description="TonB C-terminal domain-containing protein" evidence="1">
    <location>
        <begin position="22"/>
        <end position="145"/>
    </location>
</feature>
<dbReference type="EMBL" id="CP053435">
    <property type="protein sequence ID" value="QJW91989.1"/>
    <property type="molecule type" value="Genomic_DNA"/>
</dbReference>
<dbReference type="AlphaFoldDB" id="A0A6M5YDC8"/>
<dbReference type="RefSeq" id="WP_171741840.1">
    <property type="nucleotide sequence ID" value="NZ_CP053435.1"/>
</dbReference>
<sequence length="145" mass="15941">MNNLKIILISLISAASTLVVAPSSVVAQSRNELVYTVVEREPEFPGGKAALGQYLAQNIRVPNALVRKNYNTGPVAAKFIVDKDGTVRDVRVTTKPLDKDVQKGMQEFMTTIIAAIEKMPRWRPGEVSGKPVAVFYTLPIEVNMQ</sequence>
<dbReference type="SUPFAM" id="SSF74653">
    <property type="entry name" value="TolA/TonB C-terminal domain"/>
    <property type="match status" value="1"/>
</dbReference>
<dbReference type="PANTHER" id="PTHR33446:SF2">
    <property type="entry name" value="PROTEIN TONB"/>
    <property type="match status" value="1"/>
</dbReference>
<dbReference type="PANTHER" id="PTHR33446">
    <property type="entry name" value="PROTEIN TONB-RELATED"/>
    <property type="match status" value="1"/>
</dbReference>
<feature type="signal peptide" evidence="1">
    <location>
        <begin position="1"/>
        <end position="21"/>
    </location>
</feature>
<reference evidence="2 3" key="1">
    <citation type="submission" date="2020-05" db="EMBL/GenBank/DDBJ databases">
        <title>Genome sequencing of Spirosoma sp. TS118.</title>
        <authorList>
            <person name="Lee J.-H."/>
            <person name="Jeong S."/>
            <person name="Zhao L."/>
            <person name="Jung J.-H."/>
            <person name="Kim M.-K."/>
            <person name="Lim S."/>
        </authorList>
    </citation>
    <scope>NUCLEOTIDE SEQUENCE [LARGE SCALE GENOMIC DNA]</scope>
    <source>
        <strain evidence="2 3">TS118</strain>
    </source>
</reference>